<keyword evidence="2" id="KW-0732">Signal</keyword>
<evidence type="ECO:0000256" key="2">
    <source>
        <dbReference type="SAM" id="SignalP"/>
    </source>
</evidence>
<name>A0A239GZJ0_9SPHN</name>
<evidence type="ECO:0000259" key="3">
    <source>
        <dbReference type="Pfam" id="PF20434"/>
    </source>
</evidence>
<dbReference type="AlphaFoldDB" id="A0A239GZJ0"/>
<organism evidence="4 5">
    <name type="scientific">Edaphosphingomonas laterariae</name>
    <dbReference type="NCBI Taxonomy" id="861865"/>
    <lineage>
        <taxon>Bacteria</taxon>
        <taxon>Pseudomonadati</taxon>
        <taxon>Pseudomonadota</taxon>
        <taxon>Alphaproteobacteria</taxon>
        <taxon>Sphingomonadales</taxon>
        <taxon>Rhizorhabdaceae</taxon>
        <taxon>Edaphosphingomonas</taxon>
    </lineage>
</organism>
<dbReference type="Proteomes" id="UP000198281">
    <property type="component" value="Unassembled WGS sequence"/>
</dbReference>
<gene>
    <name evidence="4" type="ORF">SAMN06295912_11452</name>
</gene>
<sequence>MSFLRRCIPTIMAAAISAAAFAAPMQWSDLASRPRPEPSARLAYGKSDLQFAELWLPPGQGPFPVVMAIHGGCWRTGVADRTVMNWMADDLARRGIAVWNVEYRGVDRPGGGYPGTYQDIAAAGDALRRLAPLFRLKADRIVVVGHSAGGHLGLWLAARPAIAGNGPLRAQRPVAINSVFSLGGVPDLEAEIADRSRPCDLSAGAKAMAGPMTQLRPDRFRDTSPPAMVQGGAKQILVNAAEDKIAPPAMAAAYARKLAAKGVKPMLITVPDEGHVELIAPGSAAWNITAELIAAELDMTPAKPRAD</sequence>
<feature type="domain" description="BD-FAE-like" evidence="3">
    <location>
        <begin position="56"/>
        <end position="257"/>
    </location>
</feature>
<accession>A0A239GZJ0</accession>
<proteinExistence type="predicted"/>
<dbReference type="SUPFAM" id="SSF53474">
    <property type="entry name" value="alpha/beta-Hydrolases"/>
    <property type="match status" value="1"/>
</dbReference>
<dbReference type="EMBL" id="FZOS01000014">
    <property type="protein sequence ID" value="SNS74285.1"/>
    <property type="molecule type" value="Genomic_DNA"/>
</dbReference>
<dbReference type="PANTHER" id="PTHR48081:SF33">
    <property type="entry name" value="KYNURENINE FORMAMIDASE"/>
    <property type="match status" value="1"/>
</dbReference>
<dbReference type="InterPro" id="IPR049492">
    <property type="entry name" value="BD-FAE-like_dom"/>
</dbReference>
<dbReference type="Gene3D" id="3.40.50.1820">
    <property type="entry name" value="alpha/beta hydrolase"/>
    <property type="match status" value="1"/>
</dbReference>
<dbReference type="Pfam" id="PF20434">
    <property type="entry name" value="BD-FAE"/>
    <property type="match status" value="1"/>
</dbReference>
<keyword evidence="1" id="KW-0378">Hydrolase</keyword>
<feature type="signal peptide" evidence="2">
    <location>
        <begin position="1"/>
        <end position="22"/>
    </location>
</feature>
<dbReference type="InterPro" id="IPR029058">
    <property type="entry name" value="AB_hydrolase_fold"/>
</dbReference>
<dbReference type="InterPro" id="IPR050300">
    <property type="entry name" value="GDXG_lipolytic_enzyme"/>
</dbReference>
<dbReference type="PANTHER" id="PTHR48081">
    <property type="entry name" value="AB HYDROLASE SUPERFAMILY PROTEIN C4A8.06C"/>
    <property type="match status" value="1"/>
</dbReference>
<protein>
    <submittedName>
        <fullName evidence="4">Acetyl esterase/lipase</fullName>
    </submittedName>
</protein>
<evidence type="ECO:0000313" key="5">
    <source>
        <dbReference type="Proteomes" id="UP000198281"/>
    </source>
</evidence>
<evidence type="ECO:0000313" key="4">
    <source>
        <dbReference type="EMBL" id="SNS74285.1"/>
    </source>
</evidence>
<keyword evidence="5" id="KW-1185">Reference proteome</keyword>
<reference evidence="5" key="1">
    <citation type="submission" date="2017-06" db="EMBL/GenBank/DDBJ databases">
        <authorList>
            <person name="Varghese N."/>
            <person name="Submissions S."/>
        </authorList>
    </citation>
    <scope>NUCLEOTIDE SEQUENCE [LARGE SCALE GENOMIC DNA]</scope>
    <source>
        <strain evidence="5">LNB2</strain>
    </source>
</reference>
<evidence type="ECO:0000256" key="1">
    <source>
        <dbReference type="ARBA" id="ARBA00022801"/>
    </source>
</evidence>
<dbReference type="GO" id="GO:0016787">
    <property type="term" value="F:hydrolase activity"/>
    <property type="evidence" value="ECO:0007669"/>
    <property type="project" value="UniProtKB-KW"/>
</dbReference>
<feature type="chain" id="PRO_5013031761" evidence="2">
    <location>
        <begin position="23"/>
        <end position="307"/>
    </location>
</feature>